<dbReference type="InterPro" id="IPR020103">
    <property type="entry name" value="PsdUridine_synth_cat_dom_sf"/>
</dbReference>
<evidence type="ECO:0000313" key="6">
    <source>
        <dbReference type="EMBL" id="MEJ6348657.1"/>
    </source>
</evidence>
<dbReference type="Pfam" id="PF00849">
    <property type="entry name" value="PseudoU_synth_2"/>
    <property type="match status" value="1"/>
</dbReference>
<comment type="similarity">
    <text evidence="2">Belongs to the pseudouridine synthase RluA family.</text>
</comment>
<dbReference type="InterPro" id="IPR006224">
    <property type="entry name" value="PsdUridine_synth_RluA-like_CS"/>
</dbReference>
<dbReference type="PROSITE" id="PS01129">
    <property type="entry name" value="PSI_RLU"/>
    <property type="match status" value="1"/>
</dbReference>
<keyword evidence="6" id="KW-0413">Isomerase</keyword>
<name>A0ABU8SH02_9LACO</name>
<dbReference type="Gene3D" id="3.30.2350.10">
    <property type="entry name" value="Pseudouridine synthase"/>
    <property type="match status" value="1"/>
</dbReference>
<dbReference type="Proteomes" id="UP001377804">
    <property type="component" value="Unassembled WGS sequence"/>
</dbReference>
<evidence type="ECO:0000256" key="4">
    <source>
        <dbReference type="ARBA" id="ARBA00033164"/>
    </source>
</evidence>
<dbReference type="SUPFAM" id="SSF55120">
    <property type="entry name" value="Pseudouridine synthase"/>
    <property type="match status" value="1"/>
</dbReference>
<evidence type="ECO:0000256" key="2">
    <source>
        <dbReference type="ARBA" id="ARBA00010876"/>
    </source>
</evidence>
<accession>A0ABU8SH02</accession>
<dbReference type="CDD" id="cd02869">
    <property type="entry name" value="PseudoU_synth_RluA_like"/>
    <property type="match status" value="1"/>
</dbReference>
<evidence type="ECO:0000259" key="5">
    <source>
        <dbReference type="Pfam" id="PF00849"/>
    </source>
</evidence>
<protein>
    <recommendedName>
        <fullName evidence="3">RNA pseudouridylate synthase</fullName>
    </recommendedName>
    <alternativeName>
        <fullName evidence="4">RNA-uridine isomerase</fullName>
    </alternativeName>
</protein>
<dbReference type="PANTHER" id="PTHR21600">
    <property type="entry name" value="MITOCHONDRIAL RNA PSEUDOURIDINE SYNTHASE"/>
    <property type="match status" value="1"/>
</dbReference>
<dbReference type="RefSeq" id="WP_339970041.1">
    <property type="nucleotide sequence ID" value="NZ_JAWMWG010000001.1"/>
</dbReference>
<evidence type="ECO:0000313" key="7">
    <source>
        <dbReference type="Proteomes" id="UP001377804"/>
    </source>
</evidence>
<evidence type="ECO:0000256" key="3">
    <source>
        <dbReference type="ARBA" id="ARBA00031870"/>
    </source>
</evidence>
<organism evidence="6 7">
    <name type="scientific">Holzapfeliella saturejae</name>
    <dbReference type="NCBI Taxonomy" id="3082953"/>
    <lineage>
        <taxon>Bacteria</taxon>
        <taxon>Bacillati</taxon>
        <taxon>Bacillota</taxon>
        <taxon>Bacilli</taxon>
        <taxon>Lactobacillales</taxon>
        <taxon>Lactobacillaceae</taxon>
        <taxon>Holzapfeliella</taxon>
    </lineage>
</organism>
<dbReference type="GO" id="GO:0016853">
    <property type="term" value="F:isomerase activity"/>
    <property type="evidence" value="ECO:0007669"/>
    <property type="project" value="UniProtKB-KW"/>
</dbReference>
<dbReference type="InterPro" id="IPR006145">
    <property type="entry name" value="PsdUridine_synth_RsuA/RluA"/>
</dbReference>
<dbReference type="EMBL" id="JAWMWG010000001">
    <property type="protein sequence ID" value="MEJ6348657.1"/>
    <property type="molecule type" value="Genomic_DNA"/>
</dbReference>
<keyword evidence="7" id="KW-1185">Reference proteome</keyword>
<dbReference type="PANTHER" id="PTHR21600:SF87">
    <property type="entry name" value="RNA PSEUDOURIDYLATE SYNTHASE DOMAIN-CONTAINING PROTEIN 1"/>
    <property type="match status" value="1"/>
</dbReference>
<evidence type="ECO:0000256" key="1">
    <source>
        <dbReference type="ARBA" id="ARBA00000073"/>
    </source>
</evidence>
<comment type="catalytic activity">
    <reaction evidence="1">
        <text>a uridine in RNA = a pseudouridine in RNA</text>
        <dbReference type="Rhea" id="RHEA:48348"/>
        <dbReference type="Rhea" id="RHEA-COMP:12068"/>
        <dbReference type="Rhea" id="RHEA-COMP:12069"/>
        <dbReference type="ChEBI" id="CHEBI:65314"/>
        <dbReference type="ChEBI" id="CHEBI:65315"/>
    </reaction>
</comment>
<gene>
    <name evidence="6" type="ORF">R4Y45_05370</name>
</gene>
<feature type="domain" description="Pseudouridine synthase RsuA/RluA-like" evidence="5">
    <location>
        <begin position="90"/>
        <end position="240"/>
    </location>
</feature>
<proteinExistence type="inferred from homology"/>
<sequence length="285" mass="32623">MSLPNERTLTLPQNFTPCTIRELLTQLYIPKKWQHFLRIEKAVTINGSYKPINTTVFAGDTINLTFTQVDSTQTYLPSRNLPDIVYEDTDIIIINKPAGQKTHPNRPDENNTAMNDVEYYLNRTNEHVYMIHRLDMWTSGLLLLAKNPVVVPILNRQLALKIMKRFYLAIVRKSKPILANGTISDPIGLDETDKRKRQVRKNGLLSVTHFSVVNQTQDLATLKLDLETGRTHQIRVHLSHHEMPIINDPLYDPLADSSQIMSLKAYEIQLIKPFSFAGLTVNLNP</sequence>
<comment type="caution">
    <text evidence="6">The sequence shown here is derived from an EMBL/GenBank/DDBJ whole genome shotgun (WGS) entry which is preliminary data.</text>
</comment>
<reference evidence="6 7" key="1">
    <citation type="submission" date="2023-10" db="EMBL/GenBank/DDBJ databases">
        <title>Holzapfeliella saturejae sp. nov. isolated from Satureja montana flowers.</title>
        <authorList>
            <person name="Alcantara C."/>
            <person name="Zuniga M."/>
            <person name="Landete J.M."/>
            <person name="Monedero V."/>
        </authorList>
    </citation>
    <scope>NUCLEOTIDE SEQUENCE [LARGE SCALE GENOMIC DNA]</scope>
    <source>
        <strain evidence="6 7">He02</strain>
    </source>
</reference>
<dbReference type="InterPro" id="IPR050188">
    <property type="entry name" value="RluA_PseudoU_synthase"/>
</dbReference>